<keyword evidence="2" id="KW-1185">Reference proteome</keyword>
<accession>A0ABD1E858</accession>
<protein>
    <submittedName>
        <fullName evidence="1">Uncharacterized protein</fullName>
    </submittedName>
</protein>
<evidence type="ECO:0000313" key="1">
    <source>
        <dbReference type="EMBL" id="KAL1489251.1"/>
    </source>
</evidence>
<name>A0ABD1E858_HYPHA</name>
<comment type="caution">
    <text evidence="1">The sequence shown here is derived from an EMBL/GenBank/DDBJ whole genome shotgun (WGS) entry which is preliminary data.</text>
</comment>
<dbReference type="EMBL" id="JBDJPC010000012">
    <property type="protein sequence ID" value="KAL1489251.1"/>
    <property type="molecule type" value="Genomic_DNA"/>
</dbReference>
<proteinExistence type="predicted"/>
<dbReference type="AlphaFoldDB" id="A0ABD1E858"/>
<gene>
    <name evidence="1" type="ORF">ABEB36_014184</name>
</gene>
<organism evidence="1 2">
    <name type="scientific">Hypothenemus hampei</name>
    <name type="common">Coffee berry borer</name>
    <dbReference type="NCBI Taxonomy" id="57062"/>
    <lineage>
        <taxon>Eukaryota</taxon>
        <taxon>Metazoa</taxon>
        <taxon>Ecdysozoa</taxon>
        <taxon>Arthropoda</taxon>
        <taxon>Hexapoda</taxon>
        <taxon>Insecta</taxon>
        <taxon>Pterygota</taxon>
        <taxon>Neoptera</taxon>
        <taxon>Endopterygota</taxon>
        <taxon>Coleoptera</taxon>
        <taxon>Polyphaga</taxon>
        <taxon>Cucujiformia</taxon>
        <taxon>Curculionidae</taxon>
        <taxon>Scolytinae</taxon>
        <taxon>Hypothenemus</taxon>
    </lineage>
</organism>
<reference evidence="1 2" key="1">
    <citation type="submission" date="2024-05" db="EMBL/GenBank/DDBJ databases">
        <title>Genetic variation in Jamaican populations of the coffee berry borer (Hypothenemus hampei).</title>
        <authorList>
            <person name="Errbii M."/>
            <person name="Myrie A."/>
        </authorList>
    </citation>
    <scope>NUCLEOTIDE SEQUENCE [LARGE SCALE GENOMIC DNA]</scope>
    <source>
        <strain evidence="1">JA-Hopewell-2020-01-JO</strain>
        <tissue evidence="1">Whole body</tissue>
    </source>
</reference>
<evidence type="ECO:0000313" key="2">
    <source>
        <dbReference type="Proteomes" id="UP001566132"/>
    </source>
</evidence>
<dbReference type="Proteomes" id="UP001566132">
    <property type="component" value="Unassembled WGS sequence"/>
</dbReference>
<sequence length="125" mass="15567">MRIIDIFMLLRLFPRFSSYLDFICRKYLIFLVKVIETLIRRKICIKKRKVRRWWVRPINRRKRLKSDYYHLYKEMRAGDPDCFFNYTRMSIEMFDELLSLVKENLTKNSFRESISPECRLLITIR</sequence>